<dbReference type="EMBL" id="BAAAWD010000022">
    <property type="protein sequence ID" value="GAA3035673.1"/>
    <property type="molecule type" value="Genomic_DNA"/>
</dbReference>
<proteinExistence type="predicted"/>
<comment type="caution">
    <text evidence="2">The sequence shown here is derived from an EMBL/GenBank/DDBJ whole genome shotgun (WGS) entry which is preliminary data.</text>
</comment>
<feature type="region of interest" description="Disordered" evidence="1">
    <location>
        <begin position="1"/>
        <end position="125"/>
    </location>
</feature>
<feature type="compositionally biased region" description="Pro residues" evidence="1">
    <location>
        <begin position="57"/>
        <end position="76"/>
    </location>
</feature>
<dbReference type="Proteomes" id="UP001499930">
    <property type="component" value="Unassembled WGS sequence"/>
</dbReference>
<sequence>MTARTGRPWLRPRRGRPPGRVRRAPGHHPSLPGLLPLPAIPPDRMALPAARSRLTIPRPPAFPGTPAPGPPGPPAAFPGSLASPGSPRSPAFEPPTAFPAPGPPAASPGPAPCAISAISPIAPSP</sequence>
<name>A0ABP6LB84_9ACTN</name>
<keyword evidence="3" id="KW-1185">Reference proteome</keyword>
<reference evidence="3" key="1">
    <citation type="journal article" date="2019" name="Int. J. Syst. Evol. Microbiol.">
        <title>The Global Catalogue of Microorganisms (GCM) 10K type strain sequencing project: providing services to taxonomists for standard genome sequencing and annotation.</title>
        <authorList>
            <consortium name="The Broad Institute Genomics Platform"/>
            <consortium name="The Broad Institute Genome Sequencing Center for Infectious Disease"/>
            <person name="Wu L."/>
            <person name="Ma J."/>
        </authorList>
    </citation>
    <scope>NUCLEOTIDE SEQUENCE [LARGE SCALE GENOMIC DNA]</scope>
    <source>
        <strain evidence="3">JCM 3106</strain>
    </source>
</reference>
<feature type="compositionally biased region" description="Pro residues" evidence="1">
    <location>
        <begin position="92"/>
        <end position="111"/>
    </location>
</feature>
<organism evidence="2 3">
    <name type="scientific">Streptosporangium longisporum</name>
    <dbReference type="NCBI Taxonomy" id="46187"/>
    <lineage>
        <taxon>Bacteria</taxon>
        <taxon>Bacillati</taxon>
        <taxon>Actinomycetota</taxon>
        <taxon>Actinomycetes</taxon>
        <taxon>Streptosporangiales</taxon>
        <taxon>Streptosporangiaceae</taxon>
        <taxon>Streptosporangium</taxon>
    </lineage>
</organism>
<feature type="compositionally biased region" description="Basic residues" evidence="1">
    <location>
        <begin position="10"/>
        <end position="26"/>
    </location>
</feature>
<evidence type="ECO:0000313" key="3">
    <source>
        <dbReference type="Proteomes" id="UP001499930"/>
    </source>
</evidence>
<evidence type="ECO:0000256" key="1">
    <source>
        <dbReference type="SAM" id="MobiDB-lite"/>
    </source>
</evidence>
<feature type="compositionally biased region" description="Low complexity" evidence="1">
    <location>
        <begin position="77"/>
        <end position="91"/>
    </location>
</feature>
<gene>
    <name evidence="2" type="ORF">GCM10017559_74100</name>
</gene>
<feature type="compositionally biased region" description="Low complexity" evidence="1">
    <location>
        <begin position="112"/>
        <end position="125"/>
    </location>
</feature>
<dbReference type="PRINTS" id="PR01217">
    <property type="entry name" value="PRICHEXTENSN"/>
</dbReference>
<feature type="compositionally biased region" description="Low complexity" evidence="1">
    <location>
        <begin position="27"/>
        <end position="37"/>
    </location>
</feature>
<protein>
    <submittedName>
        <fullName evidence="2">Uncharacterized protein</fullName>
    </submittedName>
</protein>
<accession>A0ABP6LB84</accession>
<evidence type="ECO:0000313" key="2">
    <source>
        <dbReference type="EMBL" id="GAA3035673.1"/>
    </source>
</evidence>